<evidence type="ECO:0000313" key="2">
    <source>
        <dbReference type="Proteomes" id="UP000247454"/>
    </source>
</evidence>
<evidence type="ECO:0000313" key="1">
    <source>
        <dbReference type="EMBL" id="PYE86932.1"/>
    </source>
</evidence>
<dbReference type="EMBL" id="QJTF01000018">
    <property type="protein sequence ID" value="PYE86932.1"/>
    <property type="molecule type" value="Genomic_DNA"/>
</dbReference>
<organism evidence="1 2">
    <name type="scientific">Phyllobacterium leguminum</name>
    <dbReference type="NCBI Taxonomy" id="314237"/>
    <lineage>
        <taxon>Bacteria</taxon>
        <taxon>Pseudomonadati</taxon>
        <taxon>Pseudomonadota</taxon>
        <taxon>Alphaproteobacteria</taxon>
        <taxon>Hyphomicrobiales</taxon>
        <taxon>Phyllobacteriaceae</taxon>
        <taxon>Phyllobacterium</taxon>
    </lineage>
</organism>
<gene>
    <name evidence="1" type="ORF">C7477_11870</name>
</gene>
<name>A0A318SY06_9HYPH</name>
<dbReference type="RefSeq" id="WP_110753378.1">
    <property type="nucleotide sequence ID" value="NZ_QJTF01000018.1"/>
</dbReference>
<proteinExistence type="predicted"/>
<comment type="caution">
    <text evidence="1">The sequence shown here is derived from an EMBL/GenBank/DDBJ whole genome shotgun (WGS) entry which is preliminary data.</text>
</comment>
<accession>A0A318SY06</accession>
<dbReference type="AlphaFoldDB" id="A0A318SY06"/>
<sequence length="87" mass="10144">MHPHETHRRDALSALIRAQREAEADIHQATCHKRLPDDVVASLTGRGMSEMCPGDYLVSEDFSMTITRRRKRFSFWRRAVRKFPASF</sequence>
<reference evidence="1 2" key="1">
    <citation type="submission" date="2018-06" db="EMBL/GenBank/DDBJ databases">
        <title>Genomic Encyclopedia of Type Strains, Phase III (KMG-III): the genomes of soil and plant-associated and newly described type strains.</title>
        <authorList>
            <person name="Whitman W."/>
        </authorList>
    </citation>
    <scope>NUCLEOTIDE SEQUENCE [LARGE SCALE GENOMIC DNA]</scope>
    <source>
        <strain evidence="1 2">ORS 1419</strain>
    </source>
</reference>
<keyword evidence="2" id="KW-1185">Reference proteome</keyword>
<protein>
    <submittedName>
        <fullName evidence="1">Uncharacterized protein</fullName>
    </submittedName>
</protein>
<dbReference type="Proteomes" id="UP000247454">
    <property type="component" value="Unassembled WGS sequence"/>
</dbReference>